<dbReference type="Pfam" id="PF02535">
    <property type="entry name" value="Zip"/>
    <property type="match status" value="1"/>
</dbReference>
<feature type="transmembrane region" description="Helical" evidence="6">
    <location>
        <begin position="44"/>
        <end position="68"/>
    </location>
</feature>
<feature type="transmembrane region" description="Helical" evidence="6">
    <location>
        <begin position="422"/>
        <end position="439"/>
    </location>
</feature>
<evidence type="ECO:0000256" key="5">
    <source>
        <dbReference type="SAM" id="MobiDB-lite"/>
    </source>
</evidence>
<reference evidence="7" key="1">
    <citation type="submission" date="2023-06" db="EMBL/GenBank/DDBJ databases">
        <title>Genome-scale phylogeny and comparative genomics of the fungal order Sordariales.</title>
        <authorList>
            <consortium name="Lawrence Berkeley National Laboratory"/>
            <person name="Hensen N."/>
            <person name="Bonometti L."/>
            <person name="Westerberg I."/>
            <person name="Brannstrom I.O."/>
            <person name="Guillou S."/>
            <person name="Cros-Aarteil S."/>
            <person name="Calhoun S."/>
            <person name="Haridas S."/>
            <person name="Kuo A."/>
            <person name="Mondo S."/>
            <person name="Pangilinan J."/>
            <person name="Riley R."/>
            <person name="Labutti K."/>
            <person name="Andreopoulos B."/>
            <person name="Lipzen A."/>
            <person name="Chen C."/>
            <person name="Yanf M."/>
            <person name="Daum C."/>
            <person name="Ng V."/>
            <person name="Clum A."/>
            <person name="Steindorff A."/>
            <person name="Ohm R."/>
            <person name="Martin F."/>
            <person name="Silar P."/>
            <person name="Natvig D."/>
            <person name="Lalanne C."/>
            <person name="Gautier V."/>
            <person name="Ament-Velasquez S.L."/>
            <person name="Kruys A."/>
            <person name="Hutchinson M.I."/>
            <person name="Powell A.J."/>
            <person name="Barry K."/>
            <person name="Miller A.N."/>
            <person name="Grigoriev I.V."/>
            <person name="Debuchy R."/>
            <person name="Gladieux P."/>
            <person name="Thoren M.H."/>
            <person name="Johannesson H."/>
        </authorList>
    </citation>
    <scope>NUCLEOTIDE SEQUENCE</scope>
    <source>
        <strain evidence="7">PSN4</strain>
    </source>
</reference>
<feature type="transmembrane region" description="Helical" evidence="6">
    <location>
        <begin position="311"/>
        <end position="334"/>
    </location>
</feature>
<evidence type="ECO:0000256" key="2">
    <source>
        <dbReference type="ARBA" id="ARBA00022692"/>
    </source>
</evidence>
<organism evidence="7 8">
    <name type="scientific">Echria macrotheca</name>
    <dbReference type="NCBI Taxonomy" id="438768"/>
    <lineage>
        <taxon>Eukaryota</taxon>
        <taxon>Fungi</taxon>
        <taxon>Dikarya</taxon>
        <taxon>Ascomycota</taxon>
        <taxon>Pezizomycotina</taxon>
        <taxon>Sordariomycetes</taxon>
        <taxon>Sordariomycetidae</taxon>
        <taxon>Sordariales</taxon>
        <taxon>Schizotheciaceae</taxon>
        <taxon>Echria</taxon>
    </lineage>
</organism>
<dbReference type="AlphaFoldDB" id="A0AAJ0B7P8"/>
<sequence length="440" mass="47210">MERSNTGNPWSSIPTHLLLAELSRRDDAATRPQCGSGERGDYNIAAHVFALVLILSLSTAACAFPLLSRRLSKGSKRQKNILFICQHFGTGVLMATAFVHLLPTAFTSLTDPCLPHFFTKGYRPLAGLIAMVAALAVVAVESALSTHGAGHSHSHHIWDDDEEEDSTLAGSDRNEPPAPRGYSRADIALHDRDSTERLVTGVSPQPGSTPMMPPRGRMALPNEEHDEDSELELSPEELQSSLSGTGPSKANSFDRNLGPAGPEPGLHLHPQPHNSEDQKRLLLQVILLEAGILFHSIFIGMAISVATGPAFVVFLVAISFHQCFEGLALGTRIAAINFPRTSIRPWLMVLAFGATTPLGQAIGLIIHGFYDPMSQPGLLVVGFMNAISSGLLLFAGMVQLLAEDFLSEKSYKTLYGKKRVHAYLALLGGAALMASVGAFA</sequence>
<evidence type="ECO:0000256" key="4">
    <source>
        <dbReference type="ARBA" id="ARBA00023136"/>
    </source>
</evidence>
<dbReference type="InterPro" id="IPR003689">
    <property type="entry name" value="ZIP"/>
</dbReference>
<evidence type="ECO:0000256" key="3">
    <source>
        <dbReference type="ARBA" id="ARBA00022989"/>
    </source>
</evidence>
<dbReference type="PANTHER" id="PTHR11040">
    <property type="entry name" value="ZINC/IRON TRANSPORTER"/>
    <property type="match status" value="1"/>
</dbReference>
<comment type="subcellular location">
    <subcellularLocation>
        <location evidence="1">Membrane</location>
        <topology evidence="1">Multi-pass membrane protein</topology>
    </subcellularLocation>
</comment>
<feature type="compositionally biased region" description="Polar residues" evidence="5">
    <location>
        <begin position="244"/>
        <end position="254"/>
    </location>
</feature>
<feature type="compositionally biased region" description="Basic and acidic residues" evidence="5">
    <location>
        <begin position="187"/>
        <end position="196"/>
    </location>
</feature>
<dbReference type="PANTHER" id="PTHR11040:SF60">
    <property type="entry name" value="FAMILY ZINC TRANSPORTER, PUTATIVE (AFU_ORTHOLOGUE AFUA_8G04010)-RELATED"/>
    <property type="match status" value="1"/>
</dbReference>
<feature type="region of interest" description="Disordered" evidence="5">
    <location>
        <begin position="150"/>
        <end position="274"/>
    </location>
</feature>
<feature type="transmembrane region" description="Helical" evidence="6">
    <location>
        <begin position="122"/>
        <end position="144"/>
    </location>
</feature>
<dbReference type="Proteomes" id="UP001239445">
    <property type="component" value="Unassembled WGS sequence"/>
</dbReference>
<comment type="caution">
    <text evidence="7">The sequence shown here is derived from an EMBL/GenBank/DDBJ whole genome shotgun (WGS) entry which is preliminary data.</text>
</comment>
<evidence type="ECO:0000313" key="7">
    <source>
        <dbReference type="EMBL" id="KAK1752755.1"/>
    </source>
</evidence>
<evidence type="ECO:0000313" key="8">
    <source>
        <dbReference type="Proteomes" id="UP001239445"/>
    </source>
</evidence>
<keyword evidence="8" id="KW-1185">Reference proteome</keyword>
<name>A0AAJ0B7P8_9PEZI</name>
<protein>
    <submittedName>
        <fullName evidence="7">Zinc/iron permease</fullName>
    </submittedName>
</protein>
<accession>A0AAJ0B7P8</accession>
<feature type="compositionally biased region" description="Acidic residues" evidence="5">
    <location>
        <begin position="224"/>
        <end position="235"/>
    </location>
</feature>
<feature type="transmembrane region" description="Helical" evidence="6">
    <location>
        <begin position="80"/>
        <end position="102"/>
    </location>
</feature>
<feature type="transmembrane region" description="Helical" evidence="6">
    <location>
        <begin position="346"/>
        <end position="370"/>
    </location>
</feature>
<proteinExistence type="predicted"/>
<gene>
    <name evidence="7" type="ORF">QBC47DRAFT_389209</name>
</gene>
<keyword evidence="4 6" id="KW-0472">Membrane</keyword>
<evidence type="ECO:0000256" key="1">
    <source>
        <dbReference type="ARBA" id="ARBA00004141"/>
    </source>
</evidence>
<dbReference type="EMBL" id="MU839839">
    <property type="protein sequence ID" value="KAK1752755.1"/>
    <property type="molecule type" value="Genomic_DNA"/>
</dbReference>
<dbReference type="GO" id="GO:0005385">
    <property type="term" value="F:zinc ion transmembrane transporter activity"/>
    <property type="evidence" value="ECO:0007669"/>
    <property type="project" value="TreeGrafter"/>
</dbReference>
<evidence type="ECO:0000256" key="6">
    <source>
        <dbReference type="SAM" id="Phobius"/>
    </source>
</evidence>
<keyword evidence="2 6" id="KW-0812">Transmembrane</keyword>
<feature type="transmembrane region" description="Helical" evidence="6">
    <location>
        <begin position="376"/>
        <end position="401"/>
    </location>
</feature>
<keyword evidence="3 6" id="KW-1133">Transmembrane helix</keyword>
<feature type="transmembrane region" description="Helical" evidence="6">
    <location>
        <begin position="281"/>
        <end position="305"/>
    </location>
</feature>
<dbReference type="GO" id="GO:0005886">
    <property type="term" value="C:plasma membrane"/>
    <property type="evidence" value="ECO:0007669"/>
    <property type="project" value="TreeGrafter"/>
</dbReference>